<dbReference type="AlphaFoldDB" id="A0A172U3F6"/>
<evidence type="ECO:0000313" key="2">
    <source>
        <dbReference type="EMBL" id="ANE53698.1"/>
    </source>
</evidence>
<dbReference type="InterPro" id="IPR013783">
    <property type="entry name" value="Ig-like_fold"/>
</dbReference>
<dbReference type="InterPro" id="IPR014756">
    <property type="entry name" value="Ig_E-set"/>
</dbReference>
<name>A0A172U3F6_9BACT</name>
<evidence type="ECO:0000259" key="1">
    <source>
        <dbReference type="Pfam" id="PF17116"/>
    </source>
</evidence>
<accession>A0A172U3F6</accession>
<reference evidence="3" key="1">
    <citation type="submission" date="2015-01" db="EMBL/GenBank/DDBJ databases">
        <title>Flavisolibacter sp./LCS9/ whole genome sequencing.</title>
        <authorList>
            <person name="Kim M.K."/>
            <person name="Srinivasan S."/>
            <person name="Lee J.-J."/>
        </authorList>
    </citation>
    <scope>NUCLEOTIDE SEQUENCE [LARGE SCALE GENOMIC DNA]</scope>
    <source>
        <strain evidence="3">LCS9</strain>
    </source>
</reference>
<reference evidence="2 3" key="2">
    <citation type="journal article" date="2016" name="Int. J. Syst. Evol. Microbiol.">
        <title>Flavisolibacter tropicus sp. nov., isolated from tropical soil.</title>
        <authorList>
            <person name="Lee J.J."/>
            <person name="Kang M.S."/>
            <person name="Kim G.S."/>
            <person name="Lee C.S."/>
            <person name="Lim S."/>
            <person name="Lee J."/>
            <person name="Roh S.H."/>
            <person name="Kang H."/>
            <person name="Ha J.M."/>
            <person name="Bae S."/>
            <person name="Jung H.Y."/>
            <person name="Kim M.K."/>
        </authorList>
    </citation>
    <scope>NUCLEOTIDE SEQUENCE [LARGE SCALE GENOMIC DNA]</scope>
    <source>
        <strain evidence="2 3">LCS9</strain>
    </source>
</reference>
<proteinExistence type="predicted"/>
<dbReference type="SUPFAM" id="SSF81296">
    <property type="entry name" value="E set domains"/>
    <property type="match status" value="1"/>
</dbReference>
<dbReference type="STRING" id="1492898.SY85_24110"/>
<evidence type="ECO:0000313" key="3">
    <source>
        <dbReference type="Proteomes" id="UP000077177"/>
    </source>
</evidence>
<dbReference type="Proteomes" id="UP000077177">
    <property type="component" value="Chromosome"/>
</dbReference>
<protein>
    <recommendedName>
        <fullName evidence="1">Type 9 secretion system plug protein N-terminal domain-containing protein</fullName>
    </recommendedName>
</protein>
<keyword evidence="3" id="KW-1185">Reference proteome</keyword>
<feature type="domain" description="Type 9 secretion system plug protein N-terminal" evidence="1">
    <location>
        <begin position="15"/>
        <end position="139"/>
    </location>
</feature>
<dbReference type="Pfam" id="PF17116">
    <property type="entry name" value="T9SS_plug_1st"/>
    <property type="match status" value="1"/>
</dbReference>
<dbReference type="PATRIC" id="fig|1492898.3.peg.5239"/>
<organism evidence="2 3">
    <name type="scientific">Flavisolibacter tropicus</name>
    <dbReference type="NCBI Taxonomy" id="1492898"/>
    <lineage>
        <taxon>Bacteria</taxon>
        <taxon>Pseudomonadati</taxon>
        <taxon>Bacteroidota</taxon>
        <taxon>Chitinophagia</taxon>
        <taxon>Chitinophagales</taxon>
        <taxon>Chitinophagaceae</taxon>
        <taxon>Flavisolibacter</taxon>
    </lineage>
</organism>
<dbReference type="EMBL" id="CP011390">
    <property type="protein sequence ID" value="ANE53698.1"/>
    <property type="molecule type" value="Genomic_DNA"/>
</dbReference>
<gene>
    <name evidence="2" type="ORF">SY85_24110</name>
</gene>
<dbReference type="Gene3D" id="2.60.40.10">
    <property type="entry name" value="Immunoglobulins"/>
    <property type="match status" value="1"/>
</dbReference>
<dbReference type="InterPro" id="IPR031345">
    <property type="entry name" value="T9SS_Plug_N"/>
</dbReference>
<sequence>MDPETGVSPAYVGVIKSIKLNKPGDQSSFPVLLLNSADVLELHFDDLEGGVKNYYYTYQLCNVDWTPSVLTTFDFIRGFQNVRINTYRNSSIATTRYTHYQAQVPDRNSFPTRSGNYLLKVFINNDTSKLAFIRRFVVVDNKTKVSAQLQQPFGAQISRTHQKLQIGVTTDNRIQAFSPQDLKIVVLQNRNWRTSLFIDRPTITRGNYYEYSDEGITAMPAGKEWRWIDVRSLRLQSDRMERINTRPDTTQVYVKPESSRNGQVYVYYRDLNGNYTLETLEGVNPFWQGDYGNVHFSFMPAGGRPLEGKDVYVFGELSNYASNGEGKMQFNEETKRYETTLFLKQGYYNYSYITVPTNDTKAYPDYSQTEGNDWTTENNYVVLVYYRPFGARADELIGFATINSIFQLN</sequence>
<dbReference type="KEGG" id="fla:SY85_24110"/>